<dbReference type="GO" id="GO:0098632">
    <property type="term" value="F:cell-cell adhesion mediator activity"/>
    <property type="evidence" value="ECO:0007669"/>
    <property type="project" value="InterPro"/>
</dbReference>
<dbReference type="Proteomes" id="UP001460270">
    <property type="component" value="Unassembled WGS sequence"/>
</dbReference>
<name>A0AAW0NI56_9GOBI</name>
<evidence type="ECO:0000256" key="5">
    <source>
        <dbReference type="ARBA" id="ARBA00023136"/>
    </source>
</evidence>
<evidence type="ECO:0000256" key="3">
    <source>
        <dbReference type="ARBA" id="ARBA00022729"/>
    </source>
</evidence>
<protein>
    <recommendedName>
        <fullName evidence="10">Ig-like domain-containing protein</fullName>
    </recommendedName>
</protein>
<keyword evidence="7" id="KW-0325">Glycoprotein</keyword>
<dbReference type="GO" id="GO:0009986">
    <property type="term" value="C:cell surface"/>
    <property type="evidence" value="ECO:0007669"/>
    <property type="project" value="TreeGrafter"/>
</dbReference>
<dbReference type="PROSITE" id="PS50835">
    <property type="entry name" value="IG_LIKE"/>
    <property type="match status" value="1"/>
</dbReference>
<dbReference type="InterPro" id="IPR036179">
    <property type="entry name" value="Ig-like_dom_sf"/>
</dbReference>
<dbReference type="EMBL" id="JBBPFD010000016">
    <property type="protein sequence ID" value="KAK7893282.1"/>
    <property type="molecule type" value="Genomic_DNA"/>
</dbReference>
<keyword evidence="2 9" id="KW-0812">Transmembrane</keyword>
<accession>A0AAW0NI56</accession>
<reference evidence="12" key="1">
    <citation type="submission" date="2024-04" db="EMBL/GenBank/DDBJ databases">
        <title>Salinicola lusitanus LLJ914,a marine bacterium isolated from the Okinawa Trough.</title>
        <authorList>
            <person name="Li J."/>
        </authorList>
    </citation>
    <scope>NUCLEOTIDE SEQUENCE [LARGE SCALE GENOMIC DNA]</scope>
</reference>
<dbReference type="InterPro" id="IPR007110">
    <property type="entry name" value="Ig-like_dom"/>
</dbReference>
<dbReference type="SUPFAM" id="SSF48726">
    <property type="entry name" value="Immunoglobulin"/>
    <property type="match status" value="2"/>
</dbReference>
<evidence type="ECO:0000256" key="4">
    <source>
        <dbReference type="ARBA" id="ARBA00022989"/>
    </source>
</evidence>
<evidence type="ECO:0000313" key="11">
    <source>
        <dbReference type="EMBL" id="KAK7893282.1"/>
    </source>
</evidence>
<keyword evidence="3" id="KW-0732">Signal</keyword>
<evidence type="ECO:0000256" key="7">
    <source>
        <dbReference type="ARBA" id="ARBA00023180"/>
    </source>
</evidence>
<evidence type="ECO:0000256" key="6">
    <source>
        <dbReference type="ARBA" id="ARBA00023157"/>
    </source>
</evidence>
<dbReference type="PANTHER" id="PTHR46841:SF7">
    <property type="entry name" value="IG-LIKE DOMAIN-CONTAINING PROTEIN"/>
    <property type="match status" value="1"/>
</dbReference>
<keyword evidence="6" id="KW-1015">Disulfide bond</keyword>
<dbReference type="InterPro" id="IPR047164">
    <property type="entry name" value="OX2G-like"/>
</dbReference>
<keyword evidence="12" id="KW-1185">Reference proteome</keyword>
<dbReference type="Gene3D" id="2.60.40.10">
    <property type="entry name" value="Immunoglobulins"/>
    <property type="match status" value="2"/>
</dbReference>
<comment type="caution">
    <text evidence="11">The sequence shown here is derived from an EMBL/GenBank/DDBJ whole genome shotgun (WGS) entry which is preliminary data.</text>
</comment>
<evidence type="ECO:0000256" key="2">
    <source>
        <dbReference type="ARBA" id="ARBA00022692"/>
    </source>
</evidence>
<evidence type="ECO:0000259" key="10">
    <source>
        <dbReference type="PROSITE" id="PS50835"/>
    </source>
</evidence>
<dbReference type="GO" id="GO:0030424">
    <property type="term" value="C:axon"/>
    <property type="evidence" value="ECO:0007669"/>
    <property type="project" value="TreeGrafter"/>
</dbReference>
<dbReference type="GO" id="GO:0150079">
    <property type="term" value="P:negative regulation of neuroinflammatory response"/>
    <property type="evidence" value="ECO:0007669"/>
    <property type="project" value="TreeGrafter"/>
</dbReference>
<feature type="transmembrane region" description="Helical" evidence="9">
    <location>
        <begin position="62"/>
        <end position="82"/>
    </location>
</feature>
<dbReference type="GO" id="GO:0034113">
    <property type="term" value="P:heterotypic cell-cell adhesion"/>
    <property type="evidence" value="ECO:0007669"/>
    <property type="project" value="TreeGrafter"/>
</dbReference>
<evidence type="ECO:0000256" key="8">
    <source>
        <dbReference type="ARBA" id="ARBA00023319"/>
    </source>
</evidence>
<dbReference type="GO" id="GO:0016020">
    <property type="term" value="C:membrane"/>
    <property type="evidence" value="ECO:0007669"/>
    <property type="project" value="UniProtKB-SubCell"/>
</dbReference>
<keyword evidence="8" id="KW-0393">Immunoglobulin domain</keyword>
<comment type="subcellular location">
    <subcellularLocation>
        <location evidence="1">Membrane</location>
        <topology evidence="1">Single-pass membrane protein</topology>
    </subcellularLocation>
</comment>
<dbReference type="InterPro" id="IPR013783">
    <property type="entry name" value="Ig-like_fold"/>
</dbReference>
<dbReference type="GO" id="GO:0043025">
    <property type="term" value="C:neuronal cell body"/>
    <property type="evidence" value="ECO:0007669"/>
    <property type="project" value="TreeGrafter"/>
</dbReference>
<evidence type="ECO:0000256" key="9">
    <source>
        <dbReference type="SAM" id="Phobius"/>
    </source>
</evidence>
<keyword evidence="5 9" id="KW-0472">Membrane</keyword>
<dbReference type="InterPro" id="IPR013106">
    <property type="entry name" value="Ig_V-set"/>
</dbReference>
<gene>
    <name evidence="11" type="ORF">WMY93_022434</name>
</gene>
<organism evidence="11 12">
    <name type="scientific">Mugilogobius chulae</name>
    <name type="common">yellowstripe goby</name>
    <dbReference type="NCBI Taxonomy" id="88201"/>
    <lineage>
        <taxon>Eukaryota</taxon>
        <taxon>Metazoa</taxon>
        <taxon>Chordata</taxon>
        <taxon>Craniata</taxon>
        <taxon>Vertebrata</taxon>
        <taxon>Euteleostomi</taxon>
        <taxon>Actinopterygii</taxon>
        <taxon>Neopterygii</taxon>
        <taxon>Teleostei</taxon>
        <taxon>Neoteleostei</taxon>
        <taxon>Acanthomorphata</taxon>
        <taxon>Gobiaria</taxon>
        <taxon>Gobiiformes</taxon>
        <taxon>Gobioidei</taxon>
        <taxon>Gobiidae</taxon>
        <taxon>Gobionellinae</taxon>
        <taxon>Mugilogobius</taxon>
    </lineage>
</organism>
<proteinExistence type="predicted"/>
<feature type="domain" description="Ig-like" evidence="10">
    <location>
        <begin position="150"/>
        <end position="247"/>
    </location>
</feature>
<keyword evidence="4 9" id="KW-1133">Transmembrane helix</keyword>
<dbReference type="SMART" id="SM00406">
    <property type="entry name" value="IGv"/>
    <property type="match status" value="1"/>
</dbReference>
<dbReference type="AlphaFoldDB" id="A0AAW0NI56"/>
<evidence type="ECO:0000313" key="12">
    <source>
        <dbReference type="Proteomes" id="UP001460270"/>
    </source>
</evidence>
<dbReference type="Pfam" id="PF07686">
    <property type="entry name" value="V-set"/>
    <property type="match status" value="1"/>
</dbReference>
<dbReference type="PANTHER" id="PTHR46841">
    <property type="entry name" value="OX-2 MEMBRANE GLYCOPROTEIN"/>
    <property type="match status" value="1"/>
</dbReference>
<evidence type="ECO:0000256" key="1">
    <source>
        <dbReference type="ARBA" id="ARBA00004167"/>
    </source>
</evidence>
<sequence>MIQKPTVFLHLTDLRPEDSAVYSCECTNSGGVSQLQLDVFVKVNDTMEETKSYESYGINWNILSPIIIAPVIIVGVILGCIYKRCRRQAEPAIMEEMETYAALQRPTNDLYQTVHRFKRDVDLFLFILFLAFKALDSQITGHGSTSADYGGEAHFKCKLDNSQDVLQVTWQRLYKDNPVENLATYSKRFGEQVNDPYKDKIQITEASLQSSSITVRNLTWADESCYVCSFNAYPSGSKGHQTCLKVQGVSNVKTQLYAYEPENEEVIFSCSATGKPAPKIKWDYSHQSLRWSNPKLQSVQ</sequence>